<dbReference type="PROSITE" id="PS00028">
    <property type="entry name" value="ZINC_FINGER_C2H2_1"/>
    <property type="match status" value="3"/>
</dbReference>
<evidence type="ECO:0000256" key="4">
    <source>
        <dbReference type="ARBA" id="ARBA00022771"/>
    </source>
</evidence>
<dbReference type="PANTHER" id="PTHR23235:SF166">
    <property type="entry name" value="DENDRITIC ARBOR REDUCTION PROTEIN 1"/>
    <property type="match status" value="1"/>
</dbReference>
<dbReference type="EMBL" id="OV121136">
    <property type="protein sequence ID" value="CAH0556813.1"/>
    <property type="molecule type" value="Genomic_DNA"/>
</dbReference>
<evidence type="ECO:0000256" key="1">
    <source>
        <dbReference type="ARBA" id="ARBA00004123"/>
    </source>
</evidence>
<evidence type="ECO:0000256" key="8">
    <source>
        <dbReference type="SAM" id="MobiDB-lite"/>
    </source>
</evidence>
<keyword evidence="5" id="KW-0862">Zinc</keyword>
<dbReference type="GO" id="GO:0000981">
    <property type="term" value="F:DNA-binding transcription factor activity, RNA polymerase II-specific"/>
    <property type="evidence" value="ECO:0007669"/>
    <property type="project" value="TreeGrafter"/>
</dbReference>
<gene>
    <name evidence="10" type="ORF">MELIAE_LOCUS7680</name>
</gene>
<reference evidence="10" key="1">
    <citation type="submission" date="2021-12" db="EMBL/GenBank/DDBJ databases">
        <authorList>
            <person name="King R."/>
        </authorList>
    </citation>
    <scope>NUCLEOTIDE SEQUENCE</scope>
</reference>
<evidence type="ECO:0000256" key="3">
    <source>
        <dbReference type="ARBA" id="ARBA00022737"/>
    </source>
</evidence>
<dbReference type="GO" id="GO:0000978">
    <property type="term" value="F:RNA polymerase II cis-regulatory region sequence-specific DNA binding"/>
    <property type="evidence" value="ECO:0007669"/>
    <property type="project" value="TreeGrafter"/>
</dbReference>
<dbReference type="AlphaFoldDB" id="A0A9P0B3P4"/>
<evidence type="ECO:0000256" key="5">
    <source>
        <dbReference type="ARBA" id="ARBA00022833"/>
    </source>
</evidence>
<dbReference type="Gene3D" id="3.30.160.60">
    <property type="entry name" value="Classic Zinc Finger"/>
    <property type="match status" value="3"/>
</dbReference>
<comment type="subcellular location">
    <subcellularLocation>
        <location evidence="1">Nucleus</location>
    </subcellularLocation>
</comment>
<dbReference type="FunFam" id="3.30.160.60:FF:000018">
    <property type="entry name" value="Krueppel-like factor 15"/>
    <property type="match status" value="1"/>
</dbReference>
<dbReference type="PROSITE" id="PS50157">
    <property type="entry name" value="ZINC_FINGER_C2H2_2"/>
    <property type="match status" value="3"/>
</dbReference>
<evidence type="ECO:0000313" key="11">
    <source>
        <dbReference type="Proteomes" id="UP001154078"/>
    </source>
</evidence>
<keyword evidence="6" id="KW-0539">Nucleus</keyword>
<feature type="domain" description="C2H2-type" evidence="9">
    <location>
        <begin position="237"/>
        <end position="266"/>
    </location>
</feature>
<dbReference type="SMART" id="SM00355">
    <property type="entry name" value="ZnF_C2H2"/>
    <property type="match status" value="3"/>
</dbReference>
<dbReference type="SUPFAM" id="SSF57667">
    <property type="entry name" value="beta-beta-alpha zinc fingers"/>
    <property type="match status" value="2"/>
</dbReference>
<dbReference type="InterPro" id="IPR013087">
    <property type="entry name" value="Znf_C2H2_type"/>
</dbReference>
<keyword evidence="2" id="KW-0479">Metal-binding</keyword>
<proteinExistence type="predicted"/>
<dbReference type="Proteomes" id="UP001154078">
    <property type="component" value="Chromosome 5"/>
</dbReference>
<feature type="domain" description="C2H2-type" evidence="9">
    <location>
        <begin position="267"/>
        <end position="294"/>
    </location>
</feature>
<evidence type="ECO:0000313" key="10">
    <source>
        <dbReference type="EMBL" id="CAH0556813.1"/>
    </source>
</evidence>
<dbReference type="PANTHER" id="PTHR23235">
    <property type="entry name" value="KRUEPPEL-LIKE TRANSCRIPTION FACTOR"/>
    <property type="match status" value="1"/>
</dbReference>
<dbReference type="GO" id="GO:0005634">
    <property type="term" value="C:nucleus"/>
    <property type="evidence" value="ECO:0007669"/>
    <property type="project" value="UniProtKB-SubCell"/>
</dbReference>
<accession>A0A9P0B3P4</accession>
<sequence length="319" mass="36443">MEAIVLSPPNTPPLKNISEDESSQPAVFQHQTTFIGNKRSVAVAFPNILTPQPSDSESEELDCHQIKRKCLNDSELARQLMRLTPPPELERSAPSRTVSVIMKANKDGTCIPMRIPQEHPKEENIVRSLKFKMGNRRKEFTYEAPKEDVREKEVRIQPKLSVPMHIAPKFIQTQQPTIFISTDGPVPTQIVLLAPPQQIPPVRRRVYECKHPGCTKNYFKSSHLKAHNRIHTGEKPFVCQFEDCGRKFSRSDELSRHKRVHTGEKKFRCEVCDRRFMRSDHLAKHVKRHAKEKTAVSSKAGLVPAVLRPLQPAPLVLQQ</sequence>
<dbReference type="GO" id="GO:0008270">
    <property type="term" value="F:zinc ion binding"/>
    <property type="evidence" value="ECO:0007669"/>
    <property type="project" value="UniProtKB-KW"/>
</dbReference>
<dbReference type="FunFam" id="3.30.160.60:FF:000125">
    <property type="entry name" value="Putative zinc finger protein 143"/>
    <property type="match status" value="1"/>
</dbReference>
<feature type="domain" description="C2H2-type" evidence="9">
    <location>
        <begin position="207"/>
        <end position="236"/>
    </location>
</feature>
<organism evidence="10 11">
    <name type="scientific">Brassicogethes aeneus</name>
    <name type="common">Rape pollen beetle</name>
    <name type="synonym">Meligethes aeneus</name>
    <dbReference type="NCBI Taxonomy" id="1431903"/>
    <lineage>
        <taxon>Eukaryota</taxon>
        <taxon>Metazoa</taxon>
        <taxon>Ecdysozoa</taxon>
        <taxon>Arthropoda</taxon>
        <taxon>Hexapoda</taxon>
        <taxon>Insecta</taxon>
        <taxon>Pterygota</taxon>
        <taxon>Neoptera</taxon>
        <taxon>Endopterygota</taxon>
        <taxon>Coleoptera</taxon>
        <taxon>Polyphaga</taxon>
        <taxon>Cucujiformia</taxon>
        <taxon>Nitidulidae</taxon>
        <taxon>Meligethinae</taxon>
        <taxon>Brassicogethes</taxon>
    </lineage>
</organism>
<evidence type="ECO:0000256" key="2">
    <source>
        <dbReference type="ARBA" id="ARBA00022723"/>
    </source>
</evidence>
<keyword evidence="4 7" id="KW-0863">Zinc-finger</keyword>
<evidence type="ECO:0000256" key="6">
    <source>
        <dbReference type="ARBA" id="ARBA00023242"/>
    </source>
</evidence>
<dbReference type="FunFam" id="3.30.160.60:FF:000624">
    <property type="entry name" value="zinc finger protein 697"/>
    <property type="match status" value="1"/>
</dbReference>
<keyword evidence="11" id="KW-1185">Reference proteome</keyword>
<dbReference type="Pfam" id="PF00096">
    <property type="entry name" value="zf-C2H2"/>
    <property type="match status" value="2"/>
</dbReference>
<feature type="region of interest" description="Disordered" evidence="8">
    <location>
        <begin position="1"/>
        <end position="23"/>
    </location>
</feature>
<name>A0A9P0B3P4_BRAAE</name>
<dbReference type="OrthoDB" id="4748970at2759"/>
<keyword evidence="3" id="KW-0677">Repeat</keyword>
<dbReference type="InterPro" id="IPR036236">
    <property type="entry name" value="Znf_C2H2_sf"/>
</dbReference>
<evidence type="ECO:0000259" key="9">
    <source>
        <dbReference type="PROSITE" id="PS50157"/>
    </source>
</evidence>
<protein>
    <recommendedName>
        <fullName evidence="9">C2H2-type domain-containing protein</fullName>
    </recommendedName>
</protein>
<evidence type="ECO:0000256" key="7">
    <source>
        <dbReference type="PROSITE-ProRule" id="PRU00042"/>
    </source>
</evidence>